<evidence type="ECO:0000313" key="2">
    <source>
        <dbReference type="Proteomes" id="UP000467305"/>
    </source>
</evidence>
<sequence length="96" mass="11694">MRKSELMMKLRIDKELLEIFKDILNRNLTLTEWRQMENCDEFQTVNYCGGFDAIEDEFCFSYFDLNKVEYWFQIPLSEIQKIDKENIPEIDIRLAK</sequence>
<keyword evidence="2" id="KW-1185">Reference proteome</keyword>
<reference evidence="1 2" key="1">
    <citation type="submission" date="2019-09" db="EMBL/GenBank/DDBJ databases">
        <authorList>
            <person name="Cao W.R."/>
        </authorList>
    </citation>
    <scope>NUCLEOTIDE SEQUENCE [LARGE SCALE GENOMIC DNA]</scope>
    <source>
        <strain evidence="2">a4</strain>
    </source>
</reference>
<proteinExistence type="predicted"/>
<dbReference type="OrthoDB" id="1448709at2"/>
<accession>A0A7J5A9J8</accession>
<evidence type="ECO:0000313" key="1">
    <source>
        <dbReference type="EMBL" id="KAB1154246.1"/>
    </source>
</evidence>
<dbReference type="EMBL" id="WAAU01000029">
    <property type="protein sequence ID" value="KAB1154246.1"/>
    <property type="molecule type" value="Genomic_DNA"/>
</dbReference>
<name>A0A7J5A9J8_9FLAO</name>
<dbReference type="AlphaFoldDB" id="A0A7J5A9J8"/>
<dbReference type="Proteomes" id="UP000467305">
    <property type="component" value="Unassembled WGS sequence"/>
</dbReference>
<comment type="caution">
    <text evidence="1">The sequence shown here is derived from an EMBL/GenBank/DDBJ whole genome shotgun (WGS) entry which is preliminary data.</text>
</comment>
<protein>
    <submittedName>
        <fullName evidence="1">Uncharacterized protein</fullName>
    </submittedName>
</protein>
<gene>
    <name evidence="1" type="ORF">F7018_14850</name>
</gene>
<organism evidence="1 2">
    <name type="scientific">Tenacibaculum aiptasiae</name>
    <dbReference type="NCBI Taxonomy" id="426481"/>
    <lineage>
        <taxon>Bacteria</taxon>
        <taxon>Pseudomonadati</taxon>
        <taxon>Bacteroidota</taxon>
        <taxon>Flavobacteriia</taxon>
        <taxon>Flavobacteriales</taxon>
        <taxon>Flavobacteriaceae</taxon>
        <taxon>Tenacibaculum</taxon>
    </lineage>
</organism>